<name>A0A1J4Q8Y3_9ACTN</name>
<reference evidence="3" key="1">
    <citation type="submission" date="2016-10" db="EMBL/GenBank/DDBJ databases">
        <title>Genome sequence of Streptomyces malaysiense MUSC 136.</title>
        <authorList>
            <person name="Lee L.-H."/>
            <person name="Ser H.-L."/>
        </authorList>
    </citation>
    <scope>NUCLEOTIDE SEQUENCE [LARGE SCALE GENOMIC DNA]</scope>
    <source>
        <strain evidence="3">MUSC 136</strain>
    </source>
</reference>
<sequence>MNHSPVDGAVREPVEERLRAALAARANAVGPADLRPLRPPSGALRAHRLSLRGTVVGLLALAAVAALVLLTLRDSGTRPSEPARPPRPTFSTPSPVPGSASPTPVASPSSPESDPP</sequence>
<evidence type="ECO:0000313" key="4">
    <source>
        <dbReference type="Proteomes" id="UP000034838"/>
    </source>
</evidence>
<comment type="caution">
    <text evidence="3">The sequence shown here is derived from an EMBL/GenBank/DDBJ whole genome shotgun (WGS) entry which is preliminary data.</text>
</comment>
<gene>
    <name evidence="3" type="ORF">VT52_000010</name>
</gene>
<evidence type="ECO:0000256" key="2">
    <source>
        <dbReference type="SAM" id="Phobius"/>
    </source>
</evidence>
<evidence type="ECO:0000313" key="3">
    <source>
        <dbReference type="EMBL" id="OIK29490.1"/>
    </source>
</evidence>
<dbReference type="EMBL" id="LBDA02000001">
    <property type="protein sequence ID" value="OIK29490.1"/>
    <property type="molecule type" value="Genomic_DNA"/>
</dbReference>
<dbReference type="RefSeq" id="WP_046426704.1">
    <property type="nucleotide sequence ID" value="NZ_LBDA02000001.1"/>
</dbReference>
<keyword evidence="2" id="KW-1133">Transmembrane helix</keyword>
<dbReference type="Proteomes" id="UP000034838">
    <property type="component" value="Unassembled WGS sequence"/>
</dbReference>
<accession>A0A1J4Q8Y3</accession>
<proteinExistence type="predicted"/>
<organism evidence="3 4">
    <name type="scientific">Streptomyces malaysiense</name>
    <dbReference type="NCBI Taxonomy" id="1428626"/>
    <lineage>
        <taxon>Bacteria</taxon>
        <taxon>Bacillati</taxon>
        <taxon>Actinomycetota</taxon>
        <taxon>Actinomycetes</taxon>
        <taxon>Kitasatosporales</taxon>
        <taxon>Streptomycetaceae</taxon>
        <taxon>Streptomyces</taxon>
    </lineage>
</organism>
<protein>
    <submittedName>
        <fullName evidence="3">Uncharacterized protein</fullName>
    </submittedName>
</protein>
<dbReference type="AlphaFoldDB" id="A0A1J4Q8Y3"/>
<evidence type="ECO:0000256" key="1">
    <source>
        <dbReference type="SAM" id="MobiDB-lite"/>
    </source>
</evidence>
<feature type="region of interest" description="Disordered" evidence="1">
    <location>
        <begin position="73"/>
        <end position="116"/>
    </location>
</feature>
<feature type="compositionally biased region" description="Low complexity" evidence="1">
    <location>
        <begin position="89"/>
        <end position="116"/>
    </location>
</feature>
<feature type="transmembrane region" description="Helical" evidence="2">
    <location>
        <begin position="49"/>
        <end position="72"/>
    </location>
</feature>
<keyword evidence="2" id="KW-0472">Membrane</keyword>
<keyword evidence="4" id="KW-1185">Reference proteome</keyword>
<keyword evidence="2" id="KW-0812">Transmembrane</keyword>